<evidence type="ECO:0000313" key="1">
    <source>
        <dbReference type="EMBL" id="KAJ3481775.1"/>
    </source>
</evidence>
<name>A0AAD5YEZ5_9APHY</name>
<evidence type="ECO:0008006" key="3">
    <source>
        <dbReference type="Google" id="ProtNLM"/>
    </source>
</evidence>
<comment type="caution">
    <text evidence="1">The sequence shown here is derived from an EMBL/GenBank/DDBJ whole genome shotgun (WGS) entry which is preliminary data.</text>
</comment>
<reference evidence="1" key="1">
    <citation type="submission" date="2022-07" db="EMBL/GenBank/DDBJ databases">
        <title>Genome Sequence of Physisporinus lineatus.</title>
        <authorList>
            <person name="Buettner E."/>
        </authorList>
    </citation>
    <scope>NUCLEOTIDE SEQUENCE</scope>
    <source>
        <strain evidence="1">VT162</strain>
    </source>
</reference>
<sequence length="425" mass="48902">MHTDKPALTVVFILGMAYSVFHLRRQSEHGNAVCVPRSIRKKEPYLNLRLPLELCEHIMDFLWDDLDALGACALTCPAFAIRSDYLMDGISRANCLTSEKALNALFSDLLASKEYSRYFDVLKIRTEECTSWVTTAPLRLASKLPRLEQLELIGVFDPKRSHHNSIQHFSCFRSVTTLRLAECAFSKFVDFARLVMALRNLTTLDILDVEWGEYQIQPNLLGPSRAKKLHFTDLYIDVSIGRHGYVPQLLNWFMTTPVTQTITTLSVEIRFARDYEFLTKFLRTSGDTLRRLKVHTQPGIMREAPLSDNMQIHALTSLSSLIFDGVGLQDFSIFISILSQTSRNLQRLALHVKTPNEDDIDHDNWKLLGEFFTKNEFRELSFTLGFSILGTMIGRDEDRSTQLLKRFPVLKARTDYRPPKTWKQK</sequence>
<keyword evidence="2" id="KW-1185">Reference proteome</keyword>
<dbReference type="Proteomes" id="UP001212997">
    <property type="component" value="Unassembled WGS sequence"/>
</dbReference>
<evidence type="ECO:0000313" key="2">
    <source>
        <dbReference type="Proteomes" id="UP001212997"/>
    </source>
</evidence>
<organism evidence="1 2">
    <name type="scientific">Meripilus lineatus</name>
    <dbReference type="NCBI Taxonomy" id="2056292"/>
    <lineage>
        <taxon>Eukaryota</taxon>
        <taxon>Fungi</taxon>
        <taxon>Dikarya</taxon>
        <taxon>Basidiomycota</taxon>
        <taxon>Agaricomycotina</taxon>
        <taxon>Agaricomycetes</taxon>
        <taxon>Polyporales</taxon>
        <taxon>Meripilaceae</taxon>
        <taxon>Meripilus</taxon>
    </lineage>
</organism>
<dbReference type="InterPro" id="IPR032675">
    <property type="entry name" value="LRR_dom_sf"/>
</dbReference>
<dbReference type="AlphaFoldDB" id="A0AAD5YEZ5"/>
<gene>
    <name evidence="1" type="ORF">NLI96_g7432</name>
</gene>
<dbReference type="EMBL" id="JANAWD010000304">
    <property type="protein sequence ID" value="KAJ3481775.1"/>
    <property type="molecule type" value="Genomic_DNA"/>
</dbReference>
<accession>A0AAD5YEZ5</accession>
<dbReference type="SUPFAM" id="SSF52047">
    <property type="entry name" value="RNI-like"/>
    <property type="match status" value="1"/>
</dbReference>
<dbReference type="Gene3D" id="3.80.10.10">
    <property type="entry name" value="Ribonuclease Inhibitor"/>
    <property type="match status" value="1"/>
</dbReference>
<proteinExistence type="predicted"/>
<protein>
    <recommendedName>
        <fullName evidence="3">F-box domain-containing protein</fullName>
    </recommendedName>
</protein>